<dbReference type="EMBL" id="JARMAB010000005">
    <property type="protein sequence ID" value="MED1202234.1"/>
    <property type="molecule type" value="Genomic_DNA"/>
</dbReference>
<evidence type="ECO:0000313" key="1">
    <source>
        <dbReference type="EMBL" id="MED1202234.1"/>
    </source>
</evidence>
<dbReference type="Proteomes" id="UP001341444">
    <property type="component" value="Unassembled WGS sequence"/>
</dbReference>
<gene>
    <name evidence="1" type="ORF">P4T90_03900</name>
</gene>
<protein>
    <submittedName>
        <fullName evidence="1">Uncharacterized protein</fullName>
    </submittedName>
</protein>
<accession>A0ABU6MC46</accession>
<organism evidence="1 2">
    <name type="scientific">Heyndrickxia acidicola</name>
    <dbReference type="NCBI Taxonomy" id="209389"/>
    <lineage>
        <taxon>Bacteria</taxon>
        <taxon>Bacillati</taxon>
        <taxon>Bacillota</taxon>
        <taxon>Bacilli</taxon>
        <taxon>Bacillales</taxon>
        <taxon>Bacillaceae</taxon>
        <taxon>Heyndrickxia</taxon>
    </lineage>
</organism>
<sequence length="98" mass="11150">MEQKDQSLQLDQIKQMQQMFKANMKTQPYPMYPNYGKLTRYEEIPLSLPEQRQLSHPGVKKFMVPLPIIENPNYKGSGKLKGKVALTTGGGTVVLVQQ</sequence>
<evidence type="ECO:0000313" key="2">
    <source>
        <dbReference type="Proteomes" id="UP001341444"/>
    </source>
</evidence>
<proteinExistence type="predicted"/>
<keyword evidence="2" id="KW-1185">Reference proteome</keyword>
<dbReference type="RefSeq" id="WP_232317576.1">
    <property type="nucleotide sequence ID" value="NZ_JARMAB010000005.1"/>
</dbReference>
<reference evidence="1 2" key="1">
    <citation type="submission" date="2023-03" db="EMBL/GenBank/DDBJ databases">
        <title>Bacillus Genome Sequencing.</title>
        <authorList>
            <person name="Dunlap C."/>
        </authorList>
    </citation>
    <scope>NUCLEOTIDE SEQUENCE [LARGE SCALE GENOMIC DNA]</scope>
    <source>
        <strain evidence="1 2">B-23453</strain>
    </source>
</reference>
<comment type="caution">
    <text evidence="1">The sequence shown here is derived from an EMBL/GenBank/DDBJ whole genome shotgun (WGS) entry which is preliminary data.</text>
</comment>
<name>A0ABU6MC46_9BACI</name>